<keyword evidence="1" id="KW-1185">Reference proteome</keyword>
<accession>A0A914Y3D2</accession>
<protein>
    <submittedName>
        <fullName evidence="2">Uncharacterized protein</fullName>
    </submittedName>
</protein>
<evidence type="ECO:0000313" key="2">
    <source>
        <dbReference type="WBParaSite" id="PSU_v2.g13957.t1"/>
    </source>
</evidence>
<name>A0A914Y3D2_9BILA</name>
<dbReference type="WBParaSite" id="PSU_v2.g13957.t1">
    <property type="protein sequence ID" value="PSU_v2.g13957.t1"/>
    <property type="gene ID" value="PSU_v2.g13957"/>
</dbReference>
<proteinExistence type="predicted"/>
<reference evidence="2" key="1">
    <citation type="submission" date="2022-11" db="UniProtKB">
        <authorList>
            <consortium name="WormBaseParasite"/>
        </authorList>
    </citation>
    <scope>IDENTIFICATION</scope>
</reference>
<evidence type="ECO:0000313" key="1">
    <source>
        <dbReference type="Proteomes" id="UP000887577"/>
    </source>
</evidence>
<organism evidence="1 2">
    <name type="scientific">Panagrolaimus superbus</name>
    <dbReference type="NCBI Taxonomy" id="310955"/>
    <lineage>
        <taxon>Eukaryota</taxon>
        <taxon>Metazoa</taxon>
        <taxon>Ecdysozoa</taxon>
        <taxon>Nematoda</taxon>
        <taxon>Chromadorea</taxon>
        <taxon>Rhabditida</taxon>
        <taxon>Tylenchina</taxon>
        <taxon>Panagrolaimomorpha</taxon>
        <taxon>Panagrolaimoidea</taxon>
        <taxon>Panagrolaimidae</taxon>
        <taxon>Panagrolaimus</taxon>
    </lineage>
</organism>
<sequence>MSQLTNSKDLERFTIGSSMIDVIVLIETVNYLENKESCYCNARTYDGRRVVIKGYKKSALNLKENVIPNAKVAFSDLSATKVYFPQFSDLKIDLLFTENSTADLLKQISKKEFSQLKDPDEIPLGKVKDFHGKIIWTRGYLRTPLRYVFYPPGSGDKKYGGALFDDNDPTIRVEMYVFNDNEMLKRFYELDEVLVYGKAFFKGNACSILVDTYANVKLVASENQKTIARNGNSRSSSPI</sequence>
<dbReference type="AlphaFoldDB" id="A0A914Y3D2"/>
<dbReference type="Proteomes" id="UP000887577">
    <property type="component" value="Unplaced"/>
</dbReference>